<dbReference type="SMART" id="SM00091">
    <property type="entry name" value="PAS"/>
    <property type="match status" value="2"/>
</dbReference>
<evidence type="ECO:0000313" key="3">
    <source>
        <dbReference type="Proteomes" id="UP000649604"/>
    </source>
</evidence>
<dbReference type="InterPro" id="IPR013767">
    <property type="entry name" value="PAS_fold"/>
</dbReference>
<dbReference type="Gene3D" id="3.30.450.20">
    <property type="entry name" value="PAS domain"/>
    <property type="match status" value="2"/>
</dbReference>
<dbReference type="Pfam" id="PF00989">
    <property type="entry name" value="PAS"/>
    <property type="match status" value="2"/>
</dbReference>
<dbReference type="InterPro" id="IPR052155">
    <property type="entry name" value="Biofilm_reg_signaling"/>
</dbReference>
<accession>A0A9D5JRM9</accession>
<proteinExistence type="predicted"/>
<organism evidence="2 3">
    <name type="scientific">candidate division KSB3 bacterium</name>
    <dbReference type="NCBI Taxonomy" id="2044937"/>
    <lineage>
        <taxon>Bacteria</taxon>
        <taxon>candidate division KSB3</taxon>
    </lineage>
</organism>
<dbReference type="InterPro" id="IPR035965">
    <property type="entry name" value="PAS-like_dom_sf"/>
</dbReference>
<dbReference type="PANTHER" id="PTHR44757">
    <property type="entry name" value="DIGUANYLATE CYCLASE DGCP"/>
    <property type="match status" value="1"/>
</dbReference>
<dbReference type="NCBIfam" id="TIGR00229">
    <property type="entry name" value="sensory_box"/>
    <property type="match status" value="2"/>
</dbReference>
<dbReference type="InterPro" id="IPR000014">
    <property type="entry name" value="PAS"/>
</dbReference>
<dbReference type="Proteomes" id="UP000649604">
    <property type="component" value="Unassembled WGS sequence"/>
</dbReference>
<feature type="domain" description="PAS" evidence="1">
    <location>
        <begin position="189"/>
        <end position="244"/>
    </location>
</feature>
<protein>
    <submittedName>
        <fullName evidence="2">PAS domain S-box protein</fullName>
    </submittedName>
</protein>
<comment type="caution">
    <text evidence="2">The sequence shown here is derived from an EMBL/GenBank/DDBJ whole genome shotgun (WGS) entry which is preliminary data.</text>
</comment>
<dbReference type="CDD" id="cd00130">
    <property type="entry name" value="PAS"/>
    <property type="match status" value="2"/>
</dbReference>
<dbReference type="EMBL" id="WJJP01000008">
    <property type="protein sequence ID" value="MBD3323000.1"/>
    <property type="molecule type" value="Genomic_DNA"/>
</dbReference>
<evidence type="ECO:0000259" key="1">
    <source>
        <dbReference type="PROSITE" id="PS50112"/>
    </source>
</evidence>
<gene>
    <name evidence="2" type="ORF">GF339_00355</name>
</gene>
<evidence type="ECO:0000313" key="2">
    <source>
        <dbReference type="EMBL" id="MBD3323000.1"/>
    </source>
</evidence>
<name>A0A9D5JRM9_9BACT</name>
<dbReference type="AlphaFoldDB" id="A0A9D5JRM9"/>
<reference evidence="2" key="1">
    <citation type="submission" date="2019-11" db="EMBL/GenBank/DDBJ databases">
        <title>Microbial mats filling the niche in hypersaline microbial mats.</title>
        <authorList>
            <person name="Wong H.L."/>
            <person name="Macleod F.I."/>
            <person name="White R.A. III"/>
            <person name="Burns B.P."/>
        </authorList>
    </citation>
    <scope>NUCLEOTIDE SEQUENCE</scope>
    <source>
        <strain evidence="2">Rbin_158</strain>
    </source>
</reference>
<dbReference type="PROSITE" id="PS50112">
    <property type="entry name" value="PAS"/>
    <property type="match status" value="1"/>
</dbReference>
<sequence>MDNVSKLRQKIQAREPLELTTSIIDEMSEAEISLLVHELWVQQIGLEIQNDELRKAQTALEASCRKYADLYDAAPVGYCVCNHAGLILEANAVVAEQVGVERQRLLNTPLAHYFVEEDRECFWHYLTHLFATNARHVCDVTLSGPHCPLRHVRLAGSVGPHTEEAGDACKIIVIDLTAEKQTERQLREREEGLRQLIHHFPIMIAAFDDHFNFILWNHECERVTGYEAEEIVGNPAARELLYPDPAYRQQMMTALFQEGLFSGFRN</sequence>
<dbReference type="GO" id="GO:0006355">
    <property type="term" value="P:regulation of DNA-templated transcription"/>
    <property type="evidence" value="ECO:0007669"/>
    <property type="project" value="InterPro"/>
</dbReference>
<feature type="non-terminal residue" evidence="2">
    <location>
        <position position="266"/>
    </location>
</feature>
<dbReference type="SUPFAM" id="SSF55785">
    <property type="entry name" value="PYP-like sensor domain (PAS domain)"/>
    <property type="match status" value="2"/>
</dbReference>
<dbReference type="PANTHER" id="PTHR44757:SF2">
    <property type="entry name" value="BIOFILM ARCHITECTURE MAINTENANCE PROTEIN MBAA"/>
    <property type="match status" value="1"/>
</dbReference>